<organism evidence="1 2">
    <name type="scientific">Larinioides sclopetarius</name>
    <dbReference type="NCBI Taxonomy" id="280406"/>
    <lineage>
        <taxon>Eukaryota</taxon>
        <taxon>Metazoa</taxon>
        <taxon>Ecdysozoa</taxon>
        <taxon>Arthropoda</taxon>
        <taxon>Chelicerata</taxon>
        <taxon>Arachnida</taxon>
        <taxon>Araneae</taxon>
        <taxon>Araneomorphae</taxon>
        <taxon>Entelegynae</taxon>
        <taxon>Araneoidea</taxon>
        <taxon>Araneidae</taxon>
        <taxon>Larinioides</taxon>
    </lineage>
</organism>
<proteinExistence type="predicted"/>
<keyword evidence="2" id="KW-1185">Reference proteome</keyword>
<sequence>MPTERRMSRWIFYNEFRFHGDLFLLKKVFRKLLDFSNLSKNEY</sequence>
<comment type="caution">
    <text evidence="1">The sequence shown here is derived from an EMBL/GenBank/DDBJ whole genome shotgun (WGS) entry which is preliminary data.</text>
</comment>
<protein>
    <recommendedName>
        <fullName evidence="3">Maturase K</fullName>
    </recommendedName>
</protein>
<evidence type="ECO:0008006" key="3">
    <source>
        <dbReference type="Google" id="ProtNLM"/>
    </source>
</evidence>
<dbReference type="Proteomes" id="UP001497382">
    <property type="component" value="Unassembled WGS sequence"/>
</dbReference>
<gene>
    <name evidence="1" type="ORF">LARSCL_LOCUS9883</name>
</gene>
<evidence type="ECO:0000313" key="2">
    <source>
        <dbReference type="Proteomes" id="UP001497382"/>
    </source>
</evidence>
<reference evidence="1 2" key="1">
    <citation type="submission" date="2024-04" db="EMBL/GenBank/DDBJ databases">
        <authorList>
            <person name="Rising A."/>
            <person name="Reimegard J."/>
            <person name="Sonavane S."/>
            <person name="Akerstrom W."/>
            <person name="Nylinder S."/>
            <person name="Hedman E."/>
            <person name="Kallberg Y."/>
        </authorList>
    </citation>
    <scope>NUCLEOTIDE SEQUENCE [LARGE SCALE GENOMIC DNA]</scope>
</reference>
<dbReference type="EMBL" id="CAXIEN010000114">
    <property type="protein sequence ID" value="CAL1278605.1"/>
    <property type="molecule type" value="Genomic_DNA"/>
</dbReference>
<accession>A0AAV2A3G8</accession>
<name>A0AAV2A3G8_9ARAC</name>
<evidence type="ECO:0000313" key="1">
    <source>
        <dbReference type="EMBL" id="CAL1278605.1"/>
    </source>
</evidence>
<dbReference type="AlphaFoldDB" id="A0AAV2A3G8"/>